<accession>A0A183N4H6</accession>
<feature type="coiled-coil region" evidence="1">
    <location>
        <begin position="42"/>
        <end position="84"/>
    </location>
</feature>
<reference evidence="3 4" key="1">
    <citation type="submission" date="2018-11" db="EMBL/GenBank/DDBJ databases">
        <authorList>
            <consortium name="Pathogen Informatics"/>
        </authorList>
    </citation>
    <scope>NUCLEOTIDE SEQUENCE [LARGE SCALE GENOMIC DNA]</scope>
    <source>
        <strain evidence="3 4">Zambia</strain>
    </source>
</reference>
<dbReference type="Proteomes" id="UP000277204">
    <property type="component" value="Unassembled WGS sequence"/>
</dbReference>
<sequence length="337" mass="38494">METRSKRLKENDEMDDVNDDKCDDVSINSMSSSQLSTSRLKLDKALLKKRNIEKRLELERQLKMLDLQEEVDIAELKCKAIEDDERLPVDKCGINAKVENYLDCDTGCNNHSWNVCNISKIDWVAKLKDTLHTMLASIDDVQDAIQLAKTPGLLLRKGGFRLTKWINNCLQVLESIHPEDRAEAVRKIGYGRLSTERALGLFWNTMVDLFEFKVRIPKRSLTRRGISSSVASLYDPLGLSAPFVLPMNQLLQRLGKFGLGWDEEIPNEESKRWLEILSEFQRVENVSFSRCVLFLQSGHPLLELHIFSDASETGYGAVAYVRSYICDTEVCFRLVTA</sequence>
<keyword evidence="1" id="KW-0175">Coiled coil</keyword>
<evidence type="ECO:0000256" key="2">
    <source>
        <dbReference type="SAM" id="MobiDB-lite"/>
    </source>
</evidence>
<organism evidence="3 4">
    <name type="scientific">Schistosoma margrebowiei</name>
    <dbReference type="NCBI Taxonomy" id="48269"/>
    <lineage>
        <taxon>Eukaryota</taxon>
        <taxon>Metazoa</taxon>
        <taxon>Spiralia</taxon>
        <taxon>Lophotrochozoa</taxon>
        <taxon>Platyhelminthes</taxon>
        <taxon>Trematoda</taxon>
        <taxon>Digenea</taxon>
        <taxon>Strigeidida</taxon>
        <taxon>Schistosomatoidea</taxon>
        <taxon>Schistosomatidae</taxon>
        <taxon>Schistosoma</taxon>
    </lineage>
</organism>
<protein>
    <submittedName>
        <fullName evidence="3">Uncharacterized protein</fullName>
    </submittedName>
</protein>
<dbReference type="EMBL" id="UZAI01019570">
    <property type="protein sequence ID" value="VDP46235.1"/>
    <property type="molecule type" value="Genomic_DNA"/>
</dbReference>
<feature type="region of interest" description="Disordered" evidence="2">
    <location>
        <begin position="1"/>
        <end position="24"/>
    </location>
</feature>
<name>A0A183N4H6_9TREM</name>
<gene>
    <name evidence="3" type="ORF">SMRZ_LOCUS23201</name>
</gene>
<proteinExistence type="predicted"/>
<evidence type="ECO:0000313" key="4">
    <source>
        <dbReference type="Proteomes" id="UP000277204"/>
    </source>
</evidence>
<dbReference type="PANTHER" id="PTHR47331">
    <property type="entry name" value="PHD-TYPE DOMAIN-CONTAINING PROTEIN"/>
    <property type="match status" value="1"/>
</dbReference>
<evidence type="ECO:0000313" key="3">
    <source>
        <dbReference type="EMBL" id="VDP46235.1"/>
    </source>
</evidence>
<dbReference type="STRING" id="48269.A0A183N4H6"/>
<dbReference type="AlphaFoldDB" id="A0A183N4H6"/>
<evidence type="ECO:0000256" key="1">
    <source>
        <dbReference type="SAM" id="Coils"/>
    </source>
</evidence>
<feature type="compositionally biased region" description="Basic and acidic residues" evidence="2">
    <location>
        <begin position="1"/>
        <end position="11"/>
    </location>
</feature>
<keyword evidence="4" id="KW-1185">Reference proteome</keyword>
<dbReference type="InterPro" id="IPR008042">
    <property type="entry name" value="Retrotrans_Pao"/>
</dbReference>
<dbReference type="Pfam" id="PF05380">
    <property type="entry name" value="Peptidase_A17"/>
    <property type="match status" value="1"/>
</dbReference>